<dbReference type="InterPro" id="IPR039424">
    <property type="entry name" value="SBP_5"/>
</dbReference>
<comment type="caution">
    <text evidence="3">The sequence shown here is derived from an EMBL/GenBank/DDBJ whole genome shotgun (WGS) entry which is preliminary data.</text>
</comment>
<dbReference type="SUPFAM" id="SSF53850">
    <property type="entry name" value="Periplasmic binding protein-like II"/>
    <property type="match status" value="1"/>
</dbReference>
<dbReference type="AlphaFoldDB" id="A0A497E488"/>
<feature type="chain" id="PRO_5019745163" description="Solute-binding protein family 5 domain-containing protein" evidence="1">
    <location>
        <begin position="25"/>
        <end position="659"/>
    </location>
</feature>
<dbReference type="Proteomes" id="UP000279422">
    <property type="component" value="Unassembled WGS sequence"/>
</dbReference>
<dbReference type="GO" id="GO:0042597">
    <property type="term" value="C:periplasmic space"/>
    <property type="evidence" value="ECO:0007669"/>
    <property type="project" value="UniProtKB-ARBA"/>
</dbReference>
<keyword evidence="1" id="KW-0732">Signal</keyword>
<sequence length="659" mass="76258">MRQKLMVILLSVAVCLLGLTPALAQGSWATLQEYEKATGKKIEKFSEAPMLKTKVAAGILPPVEERLPQREDIYVVEPIEEIGRYGGTARTTTLQINSYGSDSLLMSWERLVKPTPDGTRVIPHLAKKVESSEDKTIWTFYLRRGVKWSDGYPFTADDIMFWYEDVLLNKELTPAISAPMKTKGGLVKVKKIDDYTVQFKFPDPHPYFVNRLAHGGGGTWHLIIPKHYMKQFHPKYANKEKLEKEIKERGFDHWYELFWDRNANWEGQVMNTERPTLAPYMLVKKTSDRRIYERNPYYWKVDTAGNQLPYFDKIVGKLATNKEVVQGMIMSGEVDFVGFAADIRNYPMYKQYEEKGGYRTILWKSGYGCQVVYFVNLTHKDPILRKIFQDVRFRRALSLAINREEINDTIYYGKAAPRQYTVLESSKYFEPEFAKAYIEYNPEKAKELLDEMGLIDKDGDGWRERPDGKRLTFTIEYAPAAIPTAVTPNVELVTRYWQEIGIDVRAKQISGELQSRRATGNLMDATAWCDGSAVDILFPIDPRHVVPTWPRWEECTFTEWSRWFNTDGKEGMEPPAEIKQLRGWWDKMQIEPSEHKRIELGKKILALQAEKLWAIGTIGKAPRPVIVSKNIGNFPEHGFWAWGTGWTSARDPEQFFFKK</sequence>
<reference evidence="3 4" key="1">
    <citation type="submission" date="2018-06" db="EMBL/GenBank/DDBJ databases">
        <title>Extensive metabolic versatility and redundancy in microbially diverse, dynamic hydrothermal sediments.</title>
        <authorList>
            <person name="Dombrowski N."/>
            <person name="Teske A."/>
            <person name="Baker B.J."/>
        </authorList>
    </citation>
    <scope>NUCLEOTIDE SEQUENCE [LARGE SCALE GENOMIC DNA]</scope>
    <source>
        <strain evidence="3">B47_G16</strain>
    </source>
</reference>
<dbReference type="PROSITE" id="PS01040">
    <property type="entry name" value="SBP_BACTERIAL_5"/>
    <property type="match status" value="1"/>
</dbReference>
<dbReference type="GO" id="GO:1904680">
    <property type="term" value="F:peptide transmembrane transporter activity"/>
    <property type="evidence" value="ECO:0007669"/>
    <property type="project" value="TreeGrafter"/>
</dbReference>
<feature type="signal peptide" evidence="1">
    <location>
        <begin position="1"/>
        <end position="24"/>
    </location>
</feature>
<evidence type="ECO:0000256" key="1">
    <source>
        <dbReference type="SAM" id="SignalP"/>
    </source>
</evidence>
<dbReference type="EMBL" id="QMPZ01000038">
    <property type="protein sequence ID" value="RLE09601.1"/>
    <property type="molecule type" value="Genomic_DNA"/>
</dbReference>
<gene>
    <name evidence="3" type="ORF">DRJ00_03830</name>
</gene>
<dbReference type="Gene3D" id="3.10.105.10">
    <property type="entry name" value="Dipeptide-binding Protein, Domain 3"/>
    <property type="match status" value="1"/>
</dbReference>
<name>A0A497E488_UNCAE</name>
<dbReference type="PANTHER" id="PTHR30290">
    <property type="entry name" value="PERIPLASMIC BINDING COMPONENT OF ABC TRANSPORTER"/>
    <property type="match status" value="1"/>
</dbReference>
<dbReference type="InterPro" id="IPR000914">
    <property type="entry name" value="SBP_5_dom"/>
</dbReference>
<accession>A0A497E488</accession>
<proteinExistence type="predicted"/>
<evidence type="ECO:0000313" key="3">
    <source>
        <dbReference type="EMBL" id="RLE09601.1"/>
    </source>
</evidence>
<evidence type="ECO:0000313" key="4">
    <source>
        <dbReference type="Proteomes" id="UP000279422"/>
    </source>
</evidence>
<organism evidence="3 4">
    <name type="scientific">Aerophobetes bacterium</name>
    <dbReference type="NCBI Taxonomy" id="2030807"/>
    <lineage>
        <taxon>Bacteria</taxon>
        <taxon>Candidatus Aerophobota</taxon>
    </lineage>
</organism>
<protein>
    <recommendedName>
        <fullName evidence="2">Solute-binding protein family 5 domain-containing protein</fullName>
    </recommendedName>
</protein>
<dbReference type="GO" id="GO:0015833">
    <property type="term" value="P:peptide transport"/>
    <property type="evidence" value="ECO:0007669"/>
    <property type="project" value="TreeGrafter"/>
</dbReference>
<dbReference type="PANTHER" id="PTHR30290:SF62">
    <property type="entry name" value="OLIGOPEPTIDE ABC TRANSPORTER, PERIPLASMIC OLIGOPEPTIDE-BINDING PROTEIN"/>
    <property type="match status" value="1"/>
</dbReference>
<dbReference type="GO" id="GO:0043190">
    <property type="term" value="C:ATP-binding cassette (ABC) transporter complex"/>
    <property type="evidence" value="ECO:0007669"/>
    <property type="project" value="InterPro"/>
</dbReference>
<evidence type="ECO:0000259" key="2">
    <source>
        <dbReference type="Pfam" id="PF00496"/>
    </source>
</evidence>
<feature type="domain" description="Solute-binding protein family 5" evidence="2">
    <location>
        <begin position="121"/>
        <end position="519"/>
    </location>
</feature>
<dbReference type="CDD" id="cd08500">
    <property type="entry name" value="PBP2_NikA_DppA_OppA_like_4"/>
    <property type="match status" value="1"/>
</dbReference>
<dbReference type="Gene3D" id="3.40.190.10">
    <property type="entry name" value="Periplasmic binding protein-like II"/>
    <property type="match status" value="1"/>
</dbReference>
<dbReference type="Pfam" id="PF00496">
    <property type="entry name" value="SBP_bac_5"/>
    <property type="match status" value="1"/>
</dbReference>
<dbReference type="InterPro" id="IPR023765">
    <property type="entry name" value="SBP_5_CS"/>
</dbReference>